<comment type="function">
    <text evidence="16">Serine/threonine protein kinase which activates checkpoint signaling upon genotoxic stresses such as ionizing radiation (IR), ultraviolet light (UV), or DNA replication stalling, thereby acting as a DNA damage sensor. Recognizes the substrate consensus sequence [ST]-Q. Phosphorylates histone H2A to form H2AS128ph (gamma-H2A) at sites of DNA damage, involved in the regulation of DNA damage response mechanism. Required for the control of telomere length and genome stability.</text>
</comment>
<protein>
    <recommendedName>
        <fullName evidence="5 16">Serine/threonine-protein kinase Tel1</fullName>
        <ecNumber evidence="4 16">2.7.11.1</ecNumber>
    </recommendedName>
</protein>
<dbReference type="PROSITE" id="PS50290">
    <property type="entry name" value="PI3_4_KINASE_3"/>
    <property type="match status" value="1"/>
</dbReference>
<dbReference type="InterPro" id="IPR036940">
    <property type="entry name" value="PI3/4_kinase_cat_sf"/>
</dbReference>
<dbReference type="GO" id="GO:0005634">
    <property type="term" value="C:nucleus"/>
    <property type="evidence" value="ECO:0007669"/>
    <property type="project" value="UniProtKB-SubCell"/>
</dbReference>
<keyword evidence="8 16" id="KW-0547">Nucleotide-binding</keyword>
<keyword evidence="6 16" id="KW-0723">Serine/threonine-protein kinase</keyword>
<name>A0A060TA48_BLAAD</name>
<comment type="catalytic activity">
    <reaction evidence="14 16">
        <text>L-threonyl-[protein] + ATP = O-phospho-L-threonyl-[protein] + ADP + H(+)</text>
        <dbReference type="Rhea" id="RHEA:46608"/>
        <dbReference type="Rhea" id="RHEA-COMP:11060"/>
        <dbReference type="Rhea" id="RHEA-COMP:11605"/>
        <dbReference type="ChEBI" id="CHEBI:15378"/>
        <dbReference type="ChEBI" id="CHEBI:30013"/>
        <dbReference type="ChEBI" id="CHEBI:30616"/>
        <dbReference type="ChEBI" id="CHEBI:61977"/>
        <dbReference type="ChEBI" id="CHEBI:456216"/>
        <dbReference type="EC" id="2.7.11.1"/>
    </reaction>
</comment>
<dbReference type="Pfam" id="PF00454">
    <property type="entry name" value="PI3_PI4_kinase"/>
    <property type="match status" value="1"/>
</dbReference>
<evidence type="ECO:0000256" key="2">
    <source>
        <dbReference type="ARBA" id="ARBA00004574"/>
    </source>
</evidence>
<dbReference type="PhylomeDB" id="A0A060TA48"/>
<dbReference type="Pfam" id="PF11640">
    <property type="entry name" value="TAN"/>
    <property type="match status" value="1"/>
</dbReference>
<evidence type="ECO:0000259" key="21">
    <source>
        <dbReference type="PROSITE" id="PS51190"/>
    </source>
</evidence>
<evidence type="ECO:0000256" key="3">
    <source>
        <dbReference type="ARBA" id="ARBA00010769"/>
    </source>
</evidence>
<evidence type="ECO:0000256" key="14">
    <source>
        <dbReference type="ARBA" id="ARBA00047899"/>
    </source>
</evidence>
<dbReference type="SMART" id="SM00146">
    <property type="entry name" value="PI3Kc"/>
    <property type="match status" value="1"/>
</dbReference>
<evidence type="ECO:0000259" key="19">
    <source>
        <dbReference type="PROSITE" id="PS50290"/>
    </source>
</evidence>
<dbReference type="GO" id="GO:0004674">
    <property type="term" value="F:protein serine/threonine kinase activity"/>
    <property type="evidence" value="ECO:0007669"/>
    <property type="project" value="UniProtKB-KW"/>
</dbReference>
<dbReference type="GO" id="GO:0006281">
    <property type="term" value="P:DNA repair"/>
    <property type="evidence" value="ECO:0007669"/>
    <property type="project" value="InterPro"/>
</dbReference>
<dbReference type="SMART" id="SM01342">
    <property type="entry name" value="TAN"/>
    <property type="match status" value="1"/>
</dbReference>
<dbReference type="GO" id="GO:0106310">
    <property type="term" value="F:protein serine kinase activity"/>
    <property type="evidence" value="ECO:0007669"/>
    <property type="project" value="RHEA"/>
</dbReference>
<feature type="domain" description="PI3K/PI4K catalytic" evidence="19">
    <location>
        <begin position="2377"/>
        <end position="2688"/>
    </location>
</feature>
<feature type="domain" description="FATC" evidence="21">
    <location>
        <begin position="2695"/>
        <end position="2727"/>
    </location>
</feature>
<dbReference type="GO" id="GO:0000781">
    <property type="term" value="C:chromosome, telomeric region"/>
    <property type="evidence" value="ECO:0007669"/>
    <property type="project" value="UniProtKB-SubCell"/>
</dbReference>
<keyword evidence="11 16" id="KW-0067">ATP-binding</keyword>
<evidence type="ECO:0000256" key="10">
    <source>
        <dbReference type="ARBA" id="ARBA00022777"/>
    </source>
</evidence>
<dbReference type="PROSITE" id="PS00916">
    <property type="entry name" value="PI3_4_KINASE_2"/>
    <property type="match status" value="1"/>
</dbReference>
<gene>
    <name evidence="22" type="ORF">GNLVRS02_ARAD1D16368g</name>
</gene>
<dbReference type="InterPro" id="IPR000403">
    <property type="entry name" value="PI3/4_kinase_cat_dom"/>
</dbReference>
<dbReference type="Pfam" id="PF02260">
    <property type="entry name" value="FATC"/>
    <property type="match status" value="1"/>
</dbReference>
<sequence length="2727" mass="306897">MRFLVKIIASDKVKTRATALTRLHNALENEANRASLQNEKLCIDLLLNIGEGIRLDVNIYAKHNSSLSSSGRDPNSASRIQSYGDAVKKICELQLQRFRPKTVKVLLEHVIMKNRFPEPLLFPFSKVCLALANSSAHLEHLSTDLWTKFITFITKWLQIVANTSGSSKKLPPIAITDLVHAVYALLKNNARAQPKAFPEIFSNLIHYLEAFPFELGGHAHLIASMGLIVNRLVLIDPLQSFQFAAKTLRLIPKLMGCKGQDLKMQIPLFILYCIRSLEWVPNAIDLEERRDLLSSVEALQKQFTITFLQPHHGSLLRPSDVFLISSNPGGNTWFQLRNFQLDAKGDQLAWLTVLAGAELLRINVMLEKHSTEDGPQNAHKKQKLLGESSLFDSSPVVSSPWTKIMQNLESIEHFIPTIQVLVFLLEKDYIESDDPELDHLAGILLSQSRSNTSEAVFWSLLGLVSLARQNLLSQDQVDNLSKICRQRLFDPELGSLSAFCLSLVSHRISASDFTETVQMYEPQSPKYSIGSLLLYKALLSEGKVPHSTKALAVKRLTVWIIESWKHSVTDQRKGPSFFHSIETAPYLLEALLIYCGIDHVELTLQSSQYGPLAEANLVHGFYTEAWGVVQPKSQHSSTLSTSSGTKGLSNSSDMSPSRCEKLIQEIDYYFSNLHGVLLENTPVTVSNLHSMVLCYLFCSSLPQLGGDLQSKIALVKSSFLFALEQASAGRFPRALRGDLISACELIIRFHRKSVDASIDDWGAQVLRFFLKLLNDMSSIDEGIGDLDLDSNERLLHNWTEVESSNHLRSLTSKTWLETITNSAPIGQQLTAFEHAITLTHLDGSLTCNSSEEDAVARLRETGKHILQSYELQASELGVLAGINVLDSYRSLWLDADSSESLRMDARDILSWILRLVLDMSLQSEIVRIRLTSLMMQVAVSKVDYNLAHAPSDVIAKLAASSDGLTLYVCSQCLEPLFSGLDPDGRQLVYPLVLDSLGQIDQNPAHLAFRALALVQMGIGGVNTPMTTFNLLEIAARSPDYPFVQRALDRLSGFFNFESVKDFFVSVSKPVLYYWLYYGFALQEFPFHVFGFESTEEFIGFSLPEIVAQMLVHYRNDSMEHLEWLQNYVDLSINDIISHGFYKAIAYGFTDNGDDYPMDQVVVSIIGHEEFMELLRSQLANIVSEMFDLLQFGTAQYASKSPRYSAVFGSSTLSTTVHDPFNPELVQRTIESLCSLCGISARDLWTPSTFRLVLRRIFNSTTEKSSPLEKSTCLRRCVVLFDSVGDVSDMGYGILLSARAVGELISSDAPLNELFKVFQIICPECEKALNSGSGWILECTFQILYKCTVILKEKESLPTDSAMRETILVFLIWLAEYVSTSASGNAARIFEKLVGYLCDHRDENIITDQELASLILDDVLSLRLKGYFLGCLAYQLENANDLGLGLLSQCSSLETISRKLLDIPEFFHSRALKDWILRTLGRTYLSAGPLTLENVECRKFLFDSALKKYTPADRPVIALLKLVENGIWEGDFSSASYFEESARRLVSDSSSHITSLALKKWSQNIVSAVKSNFLKVLEVDKPPSNIQEMGSYSWIRGICMEILSSLSGSLGGLSAVVPYVPGFEAKVFPYLAHASVLTDGGKTRIENIVHETLSNDNCHKDIQKLVIETVYYLRYQGLVERQQTSDPVVIDLGQVAKAASRVGMFKSALMAIELQWGHGMISTEVPLLSEIYQNIDDPDIKYGYQRPASLQEVVNDLKGDQWSTISYESAKYDWDSKEADVDSTPLASSLDRAGMHGLAKLVLENQGSGMYDDQRTTAWKLQQWDLPEGPAGFQNFGSFAFKLFKRIRESQTTDRNTEVVLSAYNEISDLFFGNYTQAADSTEILKSLGAIVEAEEALRCHPNEIPSLIELQRQRSGKWIRESRYAECEDVLVSRETLWGLLEDSQEDAVSETRGARGLCLLDICRQARDGGDVHRALSGVIKLDSVTSSPKTALDRRLKLAATIESAKAVWDMQNQSSAIQILSKVLEDTSVFERESFRYEFFHPSEIYALLAIWSSQARQEDGAAIAVKYLDPAVEIISGAEYSEKHFQRAQVFHTYAEFCSQQQGQLRRSEDIENLKKMIARNEKEVAALKQMDVNGKSSKKVNEHLTTIQKILDNDRREYQRLVQEQAGFLETSVAYYLKCIAESDDYPTDISKFFALWLSHSSDDGVNKRVKRNVGSVPSIKFVPWINQLTARLSADIEEYFQKVLWTLMVRICNDHPYHSLYQVMSLRMLHSNTNMVLKSRARAGEKFWSYVRKNVGTNDITNIGTICTRAVELARSEVAKGVKKMSLSELDSSQHDFWHRQLSKLRLPSPTQTIEPRSSCDYSDVPRIYTVGKQIDIASGNSRPKVLSYTTDDGENHKMLIKGHDDMRQDAIMQQVFDQVNAFFKRDERTRTRKLSIRTYKVVPLGHSAGIIEFIKNSIALNDSLVHAHEKYYPKDWKSQQCRQLMVKNQYQSARQRIKVYNEITEHVHPALRHFFFDSFHSPDHWFTSRTNYSRSTASISILGHILGLGDRHCNNILIDSAVGEVVHIDFGYAFDQGRSLPIPETVPFRLTRDVVDGMGISGVEGIFRRCCECSLSVLRKEAESILTILNVLRYDPLYKWTVSPVKKQKKQANDESNYTDVDVDEDDDDSQAAEAIRALAGVSRKLSDNLHPEAVVRELIFEATLPDNLALLFGGWSPFY</sequence>
<dbReference type="InterPro" id="IPR011009">
    <property type="entry name" value="Kinase-like_dom_sf"/>
</dbReference>
<evidence type="ECO:0000313" key="22">
    <source>
        <dbReference type="EMBL" id="CDP37654.1"/>
    </source>
</evidence>
<evidence type="ECO:0000256" key="11">
    <source>
        <dbReference type="ARBA" id="ARBA00022840"/>
    </source>
</evidence>
<keyword evidence="10 16" id="KW-0418">Kinase</keyword>
<accession>A0A060TA48</accession>
<evidence type="ECO:0000256" key="15">
    <source>
        <dbReference type="ARBA" id="ARBA00048679"/>
    </source>
</evidence>
<dbReference type="Gene3D" id="3.30.1010.10">
    <property type="entry name" value="Phosphatidylinositol 3-kinase Catalytic Subunit, Chain A, domain 4"/>
    <property type="match status" value="1"/>
</dbReference>
<feature type="domain" description="FAT" evidence="20">
    <location>
        <begin position="1693"/>
        <end position="2275"/>
    </location>
</feature>
<evidence type="ECO:0000256" key="12">
    <source>
        <dbReference type="ARBA" id="ARBA00022895"/>
    </source>
</evidence>
<keyword evidence="9 16" id="KW-0227">DNA damage</keyword>
<comment type="catalytic activity">
    <reaction evidence="15">
        <text>L-seryl-[protein] + ATP = O-phospho-L-seryl-[protein] + ADP + H(+)</text>
        <dbReference type="Rhea" id="RHEA:17989"/>
        <dbReference type="Rhea" id="RHEA-COMP:9863"/>
        <dbReference type="Rhea" id="RHEA-COMP:11604"/>
        <dbReference type="ChEBI" id="CHEBI:15378"/>
        <dbReference type="ChEBI" id="CHEBI:29999"/>
        <dbReference type="ChEBI" id="CHEBI:30616"/>
        <dbReference type="ChEBI" id="CHEBI:83421"/>
        <dbReference type="ChEBI" id="CHEBI:456216"/>
        <dbReference type="EC" id="2.7.11.1"/>
    </reaction>
</comment>
<dbReference type="EC" id="2.7.11.1" evidence="4 16"/>
<comment type="similarity">
    <text evidence="3 16">Belongs to the PI3/PI4-kinase family. ATM subfamily.</text>
</comment>
<dbReference type="EMBL" id="HG937694">
    <property type="protein sequence ID" value="CDP37654.1"/>
    <property type="molecule type" value="Genomic_DNA"/>
</dbReference>
<dbReference type="PANTHER" id="PTHR37079:SF4">
    <property type="entry name" value="SERINE_THREONINE-PROTEIN KINASE ATM"/>
    <property type="match status" value="1"/>
</dbReference>
<keyword evidence="17" id="KW-0175">Coiled coil</keyword>
<dbReference type="CDD" id="cd05171">
    <property type="entry name" value="PIKKc_ATM"/>
    <property type="match status" value="1"/>
</dbReference>
<dbReference type="InterPro" id="IPR003152">
    <property type="entry name" value="FATC_dom"/>
</dbReference>
<dbReference type="SUPFAM" id="SSF56112">
    <property type="entry name" value="Protein kinase-like (PK-like)"/>
    <property type="match status" value="1"/>
</dbReference>
<evidence type="ECO:0000256" key="17">
    <source>
        <dbReference type="SAM" id="Coils"/>
    </source>
</evidence>
<evidence type="ECO:0000256" key="18">
    <source>
        <dbReference type="SAM" id="MobiDB-lite"/>
    </source>
</evidence>
<evidence type="ECO:0000256" key="5">
    <source>
        <dbReference type="ARBA" id="ARBA00014619"/>
    </source>
</evidence>
<evidence type="ECO:0000256" key="4">
    <source>
        <dbReference type="ARBA" id="ARBA00012513"/>
    </source>
</evidence>
<feature type="compositionally biased region" description="Low complexity" evidence="18">
    <location>
        <begin position="636"/>
        <end position="652"/>
    </location>
</feature>
<dbReference type="Gene3D" id="1.10.1070.11">
    <property type="entry name" value="Phosphatidylinositol 3-/4-kinase, catalytic domain"/>
    <property type="match status" value="1"/>
</dbReference>
<comment type="subcellular location">
    <subcellularLocation>
        <location evidence="2 16">Chromosome</location>
        <location evidence="2 16">Telomere</location>
    </subcellularLocation>
    <subcellularLocation>
        <location evidence="1 16">Nucleus</location>
    </subcellularLocation>
</comment>
<dbReference type="PROSITE" id="PS51189">
    <property type="entry name" value="FAT"/>
    <property type="match status" value="1"/>
</dbReference>
<dbReference type="InterPro" id="IPR018936">
    <property type="entry name" value="PI3/4_kinase_CS"/>
</dbReference>
<keyword evidence="7 16" id="KW-0808">Transferase</keyword>
<keyword evidence="12 16" id="KW-0779">Telomere</keyword>
<dbReference type="GO" id="GO:0035556">
    <property type="term" value="P:intracellular signal transduction"/>
    <property type="evidence" value="ECO:0007669"/>
    <property type="project" value="UniProtKB-ARBA"/>
</dbReference>
<dbReference type="PANTHER" id="PTHR37079">
    <property type="entry name" value="SERINE/THREONINE-PROTEIN KINASE ATM"/>
    <property type="match status" value="1"/>
</dbReference>
<organism evidence="22">
    <name type="scientific">Blastobotrys adeninivorans</name>
    <name type="common">Yeast</name>
    <name type="synonym">Arxula adeninivorans</name>
    <dbReference type="NCBI Taxonomy" id="409370"/>
    <lineage>
        <taxon>Eukaryota</taxon>
        <taxon>Fungi</taxon>
        <taxon>Dikarya</taxon>
        <taxon>Ascomycota</taxon>
        <taxon>Saccharomycotina</taxon>
        <taxon>Dipodascomycetes</taxon>
        <taxon>Dipodascales</taxon>
        <taxon>Trichomonascaceae</taxon>
        <taxon>Blastobotrys</taxon>
    </lineage>
</organism>
<proteinExistence type="inferred from homology"/>
<evidence type="ECO:0000256" key="13">
    <source>
        <dbReference type="ARBA" id="ARBA00023242"/>
    </source>
</evidence>
<evidence type="ECO:0000256" key="9">
    <source>
        <dbReference type="ARBA" id="ARBA00022763"/>
    </source>
</evidence>
<evidence type="ECO:0000259" key="20">
    <source>
        <dbReference type="PROSITE" id="PS51189"/>
    </source>
</evidence>
<dbReference type="PROSITE" id="PS51190">
    <property type="entry name" value="FATC"/>
    <property type="match status" value="1"/>
</dbReference>
<evidence type="ECO:0000256" key="1">
    <source>
        <dbReference type="ARBA" id="ARBA00004123"/>
    </source>
</evidence>
<feature type="region of interest" description="Disordered" evidence="18">
    <location>
        <begin position="634"/>
        <end position="656"/>
    </location>
</feature>
<dbReference type="PROSITE" id="PS00915">
    <property type="entry name" value="PI3_4_KINASE_1"/>
    <property type="match status" value="1"/>
</dbReference>
<keyword evidence="16" id="KW-0158">Chromosome</keyword>
<keyword evidence="13 16" id="KW-0539">Nucleus</keyword>
<dbReference type="InterPro" id="IPR021668">
    <property type="entry name" value="TAN"/>
</dbReference>
<dbReference type="InterPro" id="IPR038980">
    <property type="entry name" value="ATM_plant"/>
</dbReference>
<reference evidence="22" key="2">
    <citation type="submission" date="2014-06" db="EMBL/GenBank/DDBJ databases">
        <title>The complete genome of Blastobotrys (Arxula) adeninivorans LS3 - a yeast of biotechnological interest.</title>
        <authorList>
            <person name="Kunze G."/>
            <person name="Gaillardin C."/>
            <person name="Czernicka M."/>
            <person name="Durrens P."/>
            <person name="Martin T."/>
            <person name="Boer E."/>
            <person name="Gabaldon T."/>
            <person name="Cruz J."/>
            <person name="Talla E."/>
            <person name="Marck C."/>
            <person name="Goffeau A."/>
            <person name="Barbe V."/>
            <person name="Baret P."/>
            <person name="Baronian K."/>
            <person name="Beier S."/>
            <person name="Bleykasten C."/>
            <person name="Bode R."/>
            <person name="Casaregola S."/>
            <person name="Despons L."/>
            <person name="Fairhead C."/>
            <person name="Giersberg M."/>
            <person name="Gierski P."/>
            <person name="Hahnel U."/>
            <person name="Hartmann A."/>
            <person name="Jankowska D."/>
            <person name="Jubin C."/>
            <person name="Jung P."/>
            <person name="Lafontaine I."/>
            <person name="Leh-Louis V."/>
            <person name="Lemaire M."/>
            <person name="Marcet-Houben M."/>
            <person name="Mascher M."/>
            <person name="Morel G."/>
            <person name="Richard G.-F."/>
            <person name="Riechen J."/>
            <person name="Sacerdot C."/>
            <person name="Sarkar A."/>
            <person name="Savel G."/>
            <person name="Schacherer J."/>
            <person name="Sherman D."/>
            <person name="Straub M.-L."/>
            <person name="Stein N."/>
            <person name="Thierry A."/>
            <person name="Trautwein-Schult A."/>
            <person name="Westhof E."/>
            <person name="Worch S."/>
            <person name="Dujon B."/>
            <person name="Souciet J.-L."/>
            <person name="Wincker P."/>
            <person name="Scholz U."/>
            <person name="Neuveglise N."/>
        </authorList>
    </citation>
    <scope>NUCLEOTIDE SEQUENCE</scope>
    <source>
        <strain evidence="22">LS3</strain>
    </source>
</reference>
<reference evidence="22" key="1">
    <citation type="submission" date="2014-02" db="EMBL/GenBank/DDBJ databases">
        <authorList>
            <person name="Genoscope - CEA"/>
        </authorList>
    </citation>
    <scope>NUCLEOTIDE SEQUENCE</scope>
    <source>
        <strain evidence="22">LS3</strain>
    </source>
</reference>
<feature type="coiled-coil region" evidence="17">
    <location>
        <begin position="17"/>
        <end position="44"/>
    </location>
</feature>
<evidence type="ECO:0000256" key="16">
    <source>
        <dbReference type="RuleBase" id="RU365027"/>
    </source>
</evidence>
<keyword evidence="16" id="KW-0156">Chromatin regulator</keyword>
<dbReference type="InterPro" id="IPR044107">
    <property type="entry name" value="PIKKc_ATM"/>
</dbReference>
<dbReference type="GO" id="GO:0006325">
    <property type="term" value="P:chromatin organization"/>
    <property type="evidence" value="ECO:0007669"/>
    <property type="project" value="UniProtKB-KW"/>
</dbReference>
<dbReference type="GO" id="GO:0005524">
    <property type="term" value="F:ATP binding"/>
    <property type="evidence" value="ECO:0007669"/>
    <property type="project" value="UniProtKB-KW"/>
</dbReference>
<evidence type="ECO:0000256" key="7">
    <source>
        <dbReference type="ARBA" id="ARBA00022679"/>
    </source>
</evidence>
<dbReference type="SMART" id="SM01343">
    <property type="entry name" value="FATC"/>
    <property type="match status" value="1"/>
</dbReference>
<dbReference type="InterPro" id="IPR014009">
    <property type="entry name" value="PIK_FAT"/>
</dbReference>
<evidence type="ECO:0000256" key="6">
    <source>
        <dbReference type="ARBA" id="ARBA00022527"/>
    </source>
</evidence>
<evidence type="ECO:0000256" key="8">
    <source>
        <dbReference type="ARBA" id="ARBA00022741"/>
    </source>
</evidence>